<dbReference type="InterPro" id="IPR007110">
    <property type="entry name" value="Ig-like_dom"/>
</dbReference>
<dbReference type="eggNOG" id="ENOG5032A18">
    <property type="taxonomic scope" value="Bacteria"/>
</dbReference>
<evidence type="ECO:0000313" key="3">
    <source>
        <dbReference type="Proteomes" id="UP000029108"/>
    </source>
</evidence>
<name>A0A087A0C2_9BIFI</name>
<proteinExistence type="predicted"/>
<dbReference type="RefSeq" id="WP_033494298.1">
    <property type="nucleotide sequence ID" value="NZ_JDUU01000013.1"/>
</dbReference>
<dbReference type="OrthoDB" id="3234197at2"/>
<dbReference type="EMBL" id="JGYN01000006">
    <property type="protein sequence ID" value="KFI52222.1"/>
    <property type="molecule type" value="Genomic_DNA"/>
</dbReference>
<keyword evidence="3" id="KW-1185">Reference proteome</keyword>
<dbReference type="PROSITE" id="PS50835">
    <property type="entry name" value="IG_LIKE"/>
    <property type="match status" value="1"/>
</dbReference>
<gene>
    <name evidence="2" type="ORF">BBIA_0517</name>
</gene>
<evidence type="ECO:0000313" key="2">
    <source>
        <dbReference type="EMBL" id="KFI52222.1"/>
    </source>
</evidence>
<reference evidence="2 3" key="1">
    <citation type="submission" date="2014-03" db="EMBL/GenBank/DDBJ databases">
        <title>Genomics of Bifidobacteria.</title>
        <authorList>
            <person name="Ventura M."/>
            <person name="Milani C."/>
            <person name="Lugli G.A."/>
        </authorList>
    </citation>
    <scope>NUCLEOTIDE SEQUENCE [LARGE SCALE GENOMIC DNA]</scope>
    <source>
        <strain evidence="2 3">DSM 23969</strain>
    </source>
</reference>
<organism evidence="2 3">
    <name type="scientific">Bifidobacterium biavatii DSM 23969</name>
    <dbReference type="NCBI Taxonomy" id="1437608"/>
    <lineage>
        <taxon>Bacteria</taxon>
        <taxon>Bacillati</taxon>
        <taxon>Actinomycetota</taxon>
        <taxon>Actinomycetes</taxon>
        <taxon>Bifidobacteriales</taxon>
        <taxon>Bifidobacteriaceae</taxon>
        <taxon>Bifidobacterium</taxon>
    </lineage>
</organism>
<feature type="domain" description="Ig-like" evidence="1">
    <location>
        <begin position="43"/>
        <end position="127"/>
    </location>
</feature>
<dbReference type="AlphaFoldDB" id="A0A087A0C2"/>
<dbReference type="STRING" id="1437608.GCA_000771645_00601"/>
<comment type="caution">
    <text evidence="2">The sequence shown here is derived from an EMBL/GenBank/DDBJ whole genome shotgun (WGS) entry which is preliminary data.</text>
</comment>
<dbReference type="Proteomes" id="UP000029108">
    <property type="component" value="Unassembled WGS sequence"/>
</dbReference>
<accession>A0A087A0C2</accession>
<protein>
    <recommendedName>
        <fullName evidence="1">Ig-like domain-containing protein</fullName>
    </recommendedName>
</protein>
<sequence length="243" mass="27441">MTGDLLHAMAGDLGLDRMLDESDTRFACRVSYSALRFWIQAYCLDDGYGGTYGVSAPTIMRKSTIWLRNLEDLYPGLLNWYRFNLDSRKGLSDVLTMLTAVHDLVKTDDGLYRCTAQHTVTVSKKLTLILGMTDPTNLSSTYPISGMGFANKTGRLSDIPYHQFASKPIRGKAIIKPKDKRHSIIQLAQSLPESLFKRQFNLLTWPVLTAIDQQRRIARAEYVPILADMLHSNGILCQIEHIE</sequence>
<evidence type="ECO:0000259" key="1">
    <source>
        <dbReference type="PROSITE" id="PS50835"/>
    </source>
</evidence>